<evidence type="ECO:0000313" key="2">
    <source>
        <dbReference type="EMBL" id="KAK3783463.1"/>
    </source>
</evidence>
<dbReference type="Proteomes" id="UP001283361">
    <property type="component" value="Unassembled WGS sequence"/>
</dbReference>
<sequence>MPEPGGVIQSMANLHRPPQSRPGSVQPLLLPTVSGNNKSIRTQRFSVLSGSLPLCCRGSAFPPFISVMVISSFTTDGCFIERDVMRLMEVILGLFGLDQSAINVHVDKWRST</sequence>
<proteinExistence type="predicted"/>
<reference evidence="2" key="1">
    <citation type="journal article" date="2023" name="G3 (Bethesda)">
        <title>A reference genome for the long-term kleptoplast-retaining sea slug Elysia crispata morphotype clarki.</title>
        <authorList>
            <person name="Eastman K.E."/>
            <person name="Pendleton A.L."/>
            <person name="Shaikh M.A."/>
            <person name="Suttiyut T."/>
            <person name="Ogas R."/>
            <person name="Tomko P."/>
            <person name="Gavelis G."/>
            <person name="Widhalm J.R."/>
            <person name="Wisecaver J.H."/>
        </authorList>
    </citation>
    <scope>NUCLEOTIDE SEQUENCE</scope>
    <source>
        <strain evidence="2">ECLA1</strain>
    </source>
</reference>
<comment type="caution">
    <text evidence="2">The sequence shown here is derived from an EMBL/GenBank/DDBJ whole genome shotgun (WGS) entry which is preliminary data.</text>
</comment>
<keyword evidence="3" id="KW-1185">Reference proteome</keyword>
<evidence type="ECO:0000313" key="3">
    <source>
        <dbReference type="Proteomes" id="UP001283361"/>
    </source>
</evidence>
<organism evidence="2 3">
    <name type="scientific">Elysia crispata</name>
    <name type="common">lettuce slug</name>
    <dbReference type="NCBI Taxonomy" id="231223"/>
    <lineage>
        <taxon>Eukaryota</taxon>
        <taxon>Metazoa</taxon>
        <taxon>Spiralia</taxon>
        <taxon>Lophotrochozoa</taxon>
        <taxon>Mollusca</taxon>
        <taxon>Gastropoda</taxon>
        <taxon>Heterobranchia</taxon>
        <taxon>Euthyneura</taxon>
        <taxon>Panpulmonata</taxon>
        <taxon>Sacoglossa</taxon>
        <taxon>Placobranchoidea</taxon>
        <taxon>Plakobranchidae</taxon>
        <taxon>Elysia</taxon>
    </lineage>
</organism>
<feature type="region of interest" description="Disordered" evidence="1">
    <location>
        <begin position="1"/>
        <end position="25"/>
    </location>
</feature>
<dbReference type="AlphaFoldDB" id="A0AAE1DVV7"/>
<accession>A0AAE1DVV7</accession>
<dbReference type="EMBL" id="JAWDGP010002410">
    <property type="protein sequence ID" value="KAK3783463.1"/>
    <property type="molecule type" value="Genomic_DNA"/>
</dbReference>
<evidence type="ECO:0000256" key="1">
    <source>
        <dbReference type="SAM" id="MobiDB-lite"/>
    </source>
</evidence>
<protein>
    <submittedName>
        <fullName evidence="2">Uncharacterized protein</fullName>
    </submittedName>
</protein>
<gene>
    <name evidence="2" type="ORF">RRG08_033720</name>
</gene>
<name>A0AAE1DVV7_9GAST</name>